<dbReference type="Proteomes" id="UP000467700">
    <property type="component" value="Unassembled WGS sequence"/>
</dbReference>
<name>A0A8S0WUU8_CYCAE</name>
<keyword evidence="2" id="KW-1185">Reference proteome</keyword>
<accession>A0A8S0WUU8</accession>
<evidence type="ECO:0000313" key="1">
    <source>
        <dbReference type="EMBL" id="CAA7271818.1"/>
    </source>
</evidence>
<protein>
    <submittedName>
        <fullName evidence="1">Uncharacterized protein</fullName>
    </submittedName>
</protein>
<dbReference type="EMBL" id="CACVBS010000113">
    <property type="protein sequence ID" value="CAA7271818.1"/>
    <property type="molecule type" value="Genomic_DNA"/>
</dbReference>
<gene>
    <name evidence="1" type="ORF">AAE3_LOCUS14061</name>
</gene>
<dbReference type="OrthoDB" id="2992500at2759"/>
<evidence type="ECO:0000313" key="2">
    <source>
        <dbReference type="Proteomes" id="UP000467700"/>
    </source>
</evidence>
<proteinExistence type="predicted"/>
<dbReference type="AlphaFoldDB" id="A0A8S0WUU8"/>
<sequence length="478" mass="54315">MANAQRLPASILLRIFELSIEAQDPFPAPKYDVLRVITHAYPEWRRVALAQASLWTHIQLPPIRFQHPENLVGLFQQHVDRSADLPLSIELQTDVRAQLPGGDTANVVEDYLYGGGAISIIDTILLPICERLVSLTCLLCGADIVCFLHLLSGTFPALERVSITFIHTLDTPRSPFTGSLVDCLNFTVFENHKALKEATFNILNEIHPLDLKLLWTIITKLDLGQNPVSPLLFLRIMRRVSPSLIEGSFQIEFPRVSARPLHHRYCDVLMPHLTTLRLKLTNPSVDTSFFFYLRAPGLEILRIEKYDDYAGWEVSMFDPFLMHFTRTLRVLELADFSPKAPGYAPPVRKSSQTRIYQDLESLFAILPHLEVLRLPSSIQIRMPMIEKLANGLLLPLLIELELYAVDPEQVLWMMKERNFLSGYCQLQPGSSRRASEVASQMNVKSFRLVKVWVDDCEVELSSSVRVGMEFGWRVASGI</sequence>
<organism evidence="1 2">
    <name type="scientific">Cyclocybe aegerita</name>
    <name type="common">Black poplar mushroom</name>
    <name type="synonym">Agrocybe aegerita</name>
    <dbReference type="NCBI Taxonomy" id="1973307"/>
    <lineage>
        <taxon>Eukaryota</taxon>
        <taxon>Fungi</taxon>
        <taxon>Dikarya</taxon>
        <taxon>Basidiomycota</taxon>
        <taxon>Agaricomycotina</taxon>
        <taxon>Agaricomycetes</taxon>
        <taxon>Agaricomycetidae</taxon>
        <taxon>Agaricales</taxon>
        <taxon>Agaricineae</taxon>
        <taxon>Bolbitiaceae</taxon>
        <taxon>Cyclocybe</taxon>
    </lineage>
</organism>
<comment type="caution">
    <text evidence="1">The sequence shown here is derived from an EMBL/GenBank/DDBJ whole genome shotgun (WGS) entry which is preliminary data.</text>
</comment>
<reference evidence="1 2" key="1">
    <citation type="submission" date="2020-01" db="EMBL/GenBank/DDBJ databases">
        <authorList>
            <person name="Gupta K D."/>
        </authorList>
    </citation>
    <scope>NUCLEOTIDE SEQUENCE [LARGE SCALE GENOMIC DNA]</scope>
</reference>